<dbReference type="RefSeq" id="WP_151674611.1">
    <property type="nucleotide sequence ID" value="NZ_BKCG01000006.1"/>
</dbReference>
<comment type="caution">
    <text evidence="2">The sequence shown here is derived from an EMBL/GenBank/DDBJ whole genome shotgun (WGS) entry which is preliminary data.</text>
</comment>
<reference evidence="2 3" key="1">
    <citation type="submission" date="2019-08" db="EMBL/GenBank/DDBJ databases">
        <title>Draft genome sequence of Ulvibacter marinus type strain NBRC 109484.</title>
        <authorList>
            <person name="Kawano K."/>
            <person name="Ushijima N."/>
            <person name="Kihara M."/>
            <person name="Itoh H."/>
        </authorList>
    </citation>
    <scope>NUCLEOTIDE SEQUENCE [LARGE SCALE GENOMIC DNA]</scope>
    <source>
        <strain evidence="2 3">NBRC 109484</strain>
    </source>
</reference>
<protein>
    <recommendedName>
        <fullName evidence="1">N-acetyltransferase domain-containing protein</fullName>
    </recommendedName>
</protein>
<dbReference type="GO" id="GO:0016747">
    <property type="term" value="F:acyltransferase activity, transferring groups other than amino-acyl groups"/>
    <property type="evidence" value="ECO:0007669"/>
    <property type="project" value="InterPro"/>
</dbReference>
<dbReference type="Proteomes" id="UP000326509">
    <property type="component" value="Unassembled WGS sequence"/>
</dbReference>
<evidence type="ECO:0000313" key="3">
    <source>
        <dbReference type="Proteomes" id="UP000326509"/>
    </source>
</evidence>
<dbReference type="OrthoDB" id="273614at2"/>
<dbReference type="EMBL" id="BKCG01000006">
    <property type="protein sequence ID" value="GER60166.1"/>
    <property type="molecule type" value="Genomic_DNA"/>
</dbReference>
<evidence type="ECO:0000313" key="2">
    <source>
        <dbReference type="EMBL" id="GER60166.1"/>
    </source>
</evidence>
<dbReference type="InterPro" id="IPR000182">
    <property type="entry name" value="GNAT_dom"/>
</dbReference>
<gene>
    <name evidence="2" type="ORF">ULMA_22740</name>
</gene>
<dbReference type="Gene3D" id="3.40.630.30">
    <property type="match status" value="1"/>
</dbReference>
<dbReference type="Pfam" id="PF13527">
    <property type="entry name" value="Acetyltransf_9"/>
    <property type="match status" value="1"/>
</dbReference>
<dbReference type="AlphaFoldDB" id="A0A5J4IYX4"/>
<name>A0A5J4IYX4_9FLAO</name>
<dbReference type="CDD" id="cd04301">
    <property type="entry name" value="NAT_SF"/>
    <property type="match status" value="1"/>
</dbReference>
<dbReference type="SUPFAM" id="SSF55729">
    <property type="entry name" value="Acyl-CoA N-acyltransferases (Nat)"/>
    <property type="match status" value="1"/>
</dbReference>
<proteinExistence type="predicted"/>
<sequence>MITYRLAIENDYNNIVVFYNRVNKTNRTIKEFCWLFNDGPFGKAVYVLAEDGEKIIGTNCVIPFHFILNGKIIKTGKSEDTLVDSDYRGQGVFYKIYDVLFEECKKANIEIIWGFTSALKPFKKLGFSIPFHIKQSTAVGNVFKGYTFFTNKNSSFTQKSKYLGFVIASKAKNYLKSKSKLSHYKIIENEDITNEIDEIIASYFSSNKNHFAILQNSDFQNWRVYDNPYYKEIKTFGFYDHTVKLMALIVVNINSKVGYVIQSTFHKAVTQKDKSEMIKYTTSKLFKKGVTLVKNWVFDNNDVNESELNAYNDAGHIITNNGMGFVWKNLSDNTYDPNKFIVSKISSQGTI</sequence>
<feature type="domain" description="N-acetyltransferase" evidence="1">
    <location>
        <begin position="2"/>
        <end position="188"/>
    </location>
</feature>
<organism evidence="2 3">
    <name type="scientific">Patiriisocius marinus</name>
    <dbReference type="NCBI Taxonomy" id="1397112"/>
    <lineage>
        <taxon>Bacteria</taxon>
        <taxon>Pseudomonadati</taxon>
        <taxon>Bacteroidota</taxon>
        <taxon>Flavobacteriia</taxon>
        <taxon>Flavobacteriales</taxon>
        <taxon>Flavobacteriaceae</taxon>
        <taxon>Patiriisocius</taxon>
    </lineage>
</organism>
<evidence type="ECO:0000259" key="1">
    <source>
        <dbReference type="PROSITE" id="PS51186"/>
    </source>
</evidence>
<keyword evidence="3" id="KW-1185">Reference proteome</keyword>
<dbReference type="PROSITE" id="PS51186">
    <property type="entry name" value="GNAT"/>
    <property type="match status" value="1"/>
</dbReference>
<accession>A0A5J4IYX4</accession>
<dbReference type="InterPro" id="IPR016181">
    <property type="entry name" value="Acyl_CoA_acyltransferase"/>
</dbReference>